<dbReference type="RefSeq" id="WP_129217213.1">
    <property type="nucleotide sequence ID" value="NZ_QYBC01000001.1"/>
</dbReference>
<dbReference type="GO" id="GO:0062193">
    <property type="term" value="F:D-ribose pyranase activity"/>
    <property type="evidence" value="ECO:0007669"/>
    <property type="project" value="UniProtKB-EC"/>
</dbReference>
<dbReference type="GO" id="GO:0036373">
    <property type="term" value="F:L-fucose mutarotase activity"/>
    <property type="evidence" value="ECO:0007669"/>
    <property type="project" value="UniProtKB-EC"/>
</dbReference>
<evidence type="ECO:0000256" key="2">
    <source>
        <dbReference type="ARBA" id="ARBA00023235"/>
    </source>
</evidence>
<dbReference type="SUPFAM" id="SSF102546">
    <property type="entry name" value="RbsD-like"/>
    <property type="match status" value="1"/>
</dbReference>
<evidence type="ECO:0000313" key="4">
    <source>
        <dbReference type="EMBL" id="RYB07743.1"/>
    </source>
</evidence>
<name>A0A4Q2RKD7_9HYPH</name>
<dbReference type="OrthoDB" id="7947972at2"/>
<keyword evidence="5" id="KW-1185">Reference proteome</keyword>
<evidence type="ECO:0000313" key="5">
    <source>
        <dbReference type="Proteomes" id="UP000289411"/>
    </source>
</evidence>
<comment type="caution">
    <text evidence="4">The sequence shown here is derived from an EMBL/GenBank/DDBJ whole genome shotgun (WGS) entry which is preliminary data.</text>
</comment>
<dbReference type="EMBL" id="QYBC01000001">
    <property type="protein sequence ID" value="RYB07743.1"/>
    <property type="molecule type" value="Genomic_DNA"/>
</dbReference>
<dbReference type="Proteomes" id="UP000289411">
    <property type="component" value="Unassembled WGS sequence"/>
</dbReference>
<sequence>MLKGLDPILTPELLSTLRAMGHGDEIAIVDANFPAASSGPPVIRLGGVPADAVAHAVLSVMPLDDFVPEAAWCMAVVDDPEADPPIFDGFREALARHETAEFTLNKVERFAFYARVSACFAVVSTGERRLYGNLILKKGVVRTN</sequence>
<evidence type="ECO:0000256" key="3">
    <source>
        <dbReference type="ARBA" id="ARBA00036324"/>
    </source>
</evidence>
<dbReference type="GO" id="GO:0006004">
    <property type="term" value="P:fucose metabolic process"/>
    <property type="evidence" value="ECO:0007669"/>
    <property type="project" value="TreeGrafter"/>
</dbReference>
<reference evidence="4 5" key="1">
    <citation type="submission" date="2018-09" db="EMBL/GenBank/DDBJ databases">
        <authorList>
            <person name="Grouzdev D.S."/>
            <person name="Krutkina M.S."/>
        </authorList>
    </citation>
    <scope>NUCLEOTIDE SEQUENCE [LARGE SCALE GENOMIC DNA]</scope>
    <source>
        <strain evidence="4 5">RmlP001</strain>
    </source>
</reference>
<dbReference type="InterPro" id="IPR007721">
    <property type="entry name" value="RbsD_FucU"/>
</dbReference>
<reference evidence="4 5" key="2">
    <citation type="submission" date="2019-02" db="EMBL/GenBank/DDBJ databases">
        <title>'Lichenibacterium ramalinii' gen. nov. sp. nov., 'Lichenibacterium minor' gen. nov. sp. nov.</title>
        <authorList>
            <person name="Pankratov T."/>
        </authorList>
    </citation>
    <scope>NUCLEOTIDE SEQUENCE [LARGE SCALE GENOMIC DNA]</scope>
    <source>
        <strain evidence="4 5">RmlP001</strain>
    </source>
</reference>
<dbReference type="PANTHER" id="PTHR31690">
    <property type="entry name" value="FUCOSE MUTAROTASE"/>
    <property type="match status" value="1"/>
</dbReference>
<keyword evidence="2" id="KW-0413">Isomerase</keyword>
<dbReference type="InterPro" id="IPR050443">
    <property type="entry name" value="RbsD/FucU_mutarotase"/>
</dbReference>
<evidence type="ECO:0000256" key="1">
    <source>
        <dbReference type="ARBA" id="ARBA00000223"/>
    </source>
</evidence>
<dbReference type="GO" id="GO:0042806">
    <property type="term" value="F:fucose binding"/>
    <property type="evidence" value="ECO:0007669"/>
    <property type="project" value="TreeGrafter"/>
</dbReference>
<comment type="catalytic activity">
    <reaction evidence="3">
        <text>alpha-L-fucose = beta-L-fucose</text>
        <dbReference type="Rhea" id="RHEA:25580"/>
        <dbReference type="ChEBI" id="CHEBI:42548"/>
        <dbReference type="ChEBI" id="CHEBI:42589"/>
        <dbReference type="EC" id="5.1.3.29"/>
    </reaction>
</comment>
<dbReference type="Pfam" id="PF05025">
    <property type="entry name" value="RbsD_FucU"/>
    <property type="match status" value="1"/>
</dbReference>
<comment type="catalytic activity">
    <reaction evidence="1">
        <text>beta-D-ribopyranose = beta-D-ribofuranose</text>
        <dbReference type="Rhea" id="RHEA:25432"/>
        <dbReference type="ChEBI" id="CHEBI:27476"/>
        <dbReference type="ChEBI" id="CHEBI:47002"/>
        <dbReference type="EC" id="5.4.99.62"/>
    </reaction>
</comment>
<dbReference type="PANTHER" id="PTHR31690:SF4">
    <property type="entry name" value="FUCOSE MUTAROTASE"/>
    <property type="match status" value="1"/>
</dbReference>
<dbReference type="AlphaFoldDB" id="A0A4Q2RKD7"/>
<dbReference type="Gene3D" id="3.40.1650.10">
    <property type="entry name" value="RbsD-like domain"/>
    <property type="match status" value="1"/>
</dbReference>
<organism evidence="4 5">
    <name type="scientific">Lichenibacterium ramalinae</name>
    <dbReference type="NCBI Taxonomy" id="2316527"/>
    <lineage>
        <taxon>Bacteria</taxon>
        <taxon>Pseudomonadati</taxon>
        <taxon>Pseudomonadota</taxon>
        <taxon>Alphaproteobacteria</taxon>
        <taxon>Hyphomicrobiales</taxon>
        <taxon>Lichenihabitantaceae</taxon>
        <taxon>Lichenibacterium</taxon>
    </lineage>
</organism>
<dbReference type="InterPro" id="IPR023750">
    <property type="entry name" value="RbsD-like_sf"/>
</dbReference>
<accession>A0A4Q2RKD7</accession>
<proteinExistence type="predicted"/>
<protein>
    <submittedName>
        <fullName evidence="4">Ribose ABC transporter</fullName>
    </submittedName>
</protein>
<gene>
    <name evidence="4" type="ORF">D3272_01005</name>
</gene>